<dbReference type="InterPro" id="IPR031567">
    <property type="entry name" value="CRIM_dom"/>
</dbReference>
<dbReference type="Gene3D" id="2.30.29.30">
    <property type="entry name" value="Pleckstrin-homology domain (PH domain)/Phosphotyrosine-binding domain (PTB)"/>
    <property type="match status" value="1"/>
</dbReference>
<dbReference type="InterPro" id="IPR031313">
    <property type="entry name" value="Sin1_PH_dom"/>
</dbReference>
<feature type="compositionally biased region" description="Low complexity" evidence="2">
    <location>
        <begin position="46"/>
        <end position="55"/>
    </location>
</feature>
<accession>A0A7J7JSI3</accession>
<protein>
    <submittedName>
        <fullName evidence="6">Sin1</fullName>
    </submittedName>
</protein>
<evidence type="ECO:0000256" key="1">
    <source>
        <dbReference type="ARBA" id="ARBA00009407"/>
    </source>
</evidence>
<dbReference type="Pfam" id="PF16978">
    <property type="entry name" value="CRIM"/>
    <property type="match status" value="1"/>
</dbReference>
<dbReference type="GO" id="GO:0005546">
    <property type="term" value="F:phosphatidylinositol-4,5-bisphosphate binding"/>
    <property type="evidence" value="ECO:0007669"/>
    <property type="project" value="TreeGrafter"/>
</dbReference>
<dbReference type="Proteomes" id="UP000593567">
    <property type="component" value="Unassembled WGS sequence"/>
</dbReference>
<dbReference type="GO" id="GO:0038203">
    <property type="term" value="P:TORC2 signaling"/>
    <property type="evidence" value="ECO:0007669"/>
    <property type="project" value="TreeGrafter"/>
</dbReference>
<evidence type="ECO:0000259" key="4">
    <source>
        <dbReference type="Pfam" id="PF16978"/>
    </source>
</evidence>
<dbReference type="InterPro" id="IPR011993">
    <property type="entry name" value="PH-like_dom_sf"/>
</dbReference>
<dbReference type="GO" id="GO:0031932">
    <property type="term" value="C:TORC2 complex"/>
    <property type="evidence" value="ECO:0007669"/>
    <property type="project" value="InterPro"/>
</dbReference>
<evidence type="ECO:0000259" key="5">
    <source>
        <dbReference type="Pfam" id="PF16979"/>
    </source>
</evidence>
<dbReference type="EMBL" id="VXIV02001831">
    <property type="protein sequence ID" value="KAF6029312.1"/>
    <property type="molecule type" value="Genomic_DNA"/>
</dbReference>
<evidence type="ECO:0000313" key="7">
    <source>
        <dbReference type="Proteomes" id="UP000593567"/>
    </source>
</evidence>
<feature type="domain" description="CRIM" evidence="4">
    <location>
        <begin position="134"/>
        <end position="261"/>
    </location>
</feature>
<keyword evidence="7" id="KW-1185">Reference proteome</keyword>
<gene>
    <name evidence="6" type="ORF">EB796_012380</name>
</gene>
<comment type="similarity">
    <text evidence="1">Belongs to the SIN1 family.</text>
</comment>
<feature type="domain" description="SIN1-type PH" evidence="5">
    <location>
        <begin position="426"/>
        <end position="532"/>
    </location>
</feature>
<sequence length="552" mass="61711">MSTVDDPQFLLRHLRTCFITSDDSGLCEQLVEPDLIRDDQRKRSNSRLSSNSHSGSEPDLGVSPDIQPEMDHGSGRIRSNTAMRIDKLKLEKMQRSKVKSIKWKQNDSNIQIDEDTLEEMFGRKQIKPKKAGPSALTTLLKISQSMDPKTANPFEEYIKFNGENHVNKKHIDIYMTMEDKTTSKGVLPITVLTTASVEQTIGLICWKYTREGRKPPLNKDLKLYSLHMTEDDGEVDQDFPALAHKEPISKFGFVRLALVMQTLPPTSTPAKPQLRPTRSVDPNVLMRQRRATATALDRNTQLVTINIPDHGSTKLLVDVGAIKVGQLLQMVQERRNLFSVANEKFQLGNEFNQKLDEDMLIDDTLSREFYMTCSRTVVGTTPSSMIDHSTAADTMFPDIESVSTEDDTDTSLLVSDSSSFSSPSANSYQVNMMARLFSSIPVDLTINAGGIEISPINTKNGLSKMLLNKAFEIDTSSILACNIIKTRTSGKTTFGVHYTGSDSSSTSVRQHTFETTESRAREVVAAINKIIDRGGQFLSVKSEKHRRQSSMY</sequence>
<dbReference type="Pfam" id="PF16979">
    <property type="entry name" value="SIN1_PH"/>
    <property type="match status" value="1"/>
</dbReference>
<dbReference type="OrthoDB" id="241990at2759"/>
<dbReference type="GO" id="GO:0005737">
    <property type="term" value="C:cytoplasm"/>
    <property type="evidence" value="ECO:0007669"/>
    <property type="project" value="TreeGrafter"/>
</dbReference>
<feature type="region of interest" description="Disordered" evidence="2">
    <location>
        <begin position="38"/>
        <end position="82"/>
    </location>
</feature>
<dbReference type="PANTHER" id="PTHR13335">
    <property type="entry name" value="TARGET OF RAPAMYCIN COMPLEX 2 SUBUNIT MAPKAP1"/>
    <property type="match status" value="1"/>
</dbReference>
<dbReference type="InterPro" id="IPR032679">
    <property type="entry name" value="Sin1_N"/>
</dbReference>
<feature type="domain" description="Sin1 N-terminal" evidence="3">
    <location>
        <begin position="59"/>
        <end position="126"/>
    </location>
</feature>
<dbReference type="InterPro" id="IPR008828">
    <property type="entry name" value="Sin1/Avo1"/>
</dbReference>
<name>A0A7J7JSI3_BUGNE</name>
<evidence type="ECO:0000256" key="2">
    <source>
        <dbReference type="SAM" id="MobiDB-lite"/>
    </source>
</evidence>
<dbReference type="AlphaFoldDB" id="A0A7J7JSI3"/>
<comment type="caution">
    <text evidence="6">The sequence shown here is derived from an EMBL/GenBank/DDBJ whole genome shotgun (WGS) entry which is preliminary data.</text>
</comment>
<evidence type="ECO:0000313" key="6">
    <source>
        <dbReference type="EMBL" id="KAF6029312.1"/>
    </source>
</evidence>
<dbReference type="GO" id="GO:0005886">
    <property type="term" value="C:plasma membrane"/>
    <property type="evidence" value="ECO:0007669"/>
    <property type="project" value="TreeGrafter"/>
</dbReference>
<proteinExistence type="inferred from homology"/>
<organism evidence="6 7">
    <name type="scientific">Bugula neritina</name>
    <name type="common">Brown bryozoan</name>
    <name type="synonym">Sertularia neritina</name>
    <dbReference type="NCBI Taxonomy" id="10212"/>
    <lineage>
        <taxon>Eukaryota</taxon>
        <taxon>Metazoa</taxon>
        <taxon>Spiralia</taxon>
        <taxon>Lophotrochozoa</taxon>
        <taxon>Bryozoa</taxon>
        <taxon>Gymnolaemata</taxon>
        <taxon>Cheilostomatida</taxon>
        <taxon>Flustrina</taxon>
        <taxon>Buguloidea</taxon>
        <taxon>Bugulidae</taxon>
        <taxon>Bugula</taxon>
    </lineage>
</organism>
<dbReference type="PANTHER" id="PTHR13335:SF1">
    <property type="entry name" value="TARGET OF RAPAMYCIN COMPLEX 2 SUBUNIT MAPKAP1"/>
    <property type="match status" value="1"/>
</dbReference>
<evidence type="ECO:0000259" key="3">
    <source>
        <dbReference type="Pfam" id="PF05422"/>
    </source>
</evidence>
<dbReference type="Pfam" id="PF05422">
    <property type="entry name" value="SIN1"/>
    <property type="match status" value="1"/>
</dbReference>
<reference evidence="6" key="1">
    <citation type="submission" date="2020-06" db="EMBL/GenBank/DDBJ databases">
        <title>Draft genome of Bugula neritina, a colonial animal packing powerful symbionts and potential medicines.</title>
        <authorList>
            <person name="Rayko M."/>
        </authorList>
    </citation>
    <scope>NUCLEOTIDE SEQUENCE [LARGE SCALE GENOMIC DNA]</scope>
    <source>
        <strain evidence="6">Kwan_BN1</strain>
    </source>
</reference>